<dbReference type="Pfam" id="PF02269">
    <property type="entry name" value="TFIID-18kDa"/>
    <property type="match status" value="1"/>
</dbReference>
<evidence type="ECO:0000256" key="2">
    <source>
        <dbReference type="ARBA" id="ARBA00023015"/>
    </source>
</evidence>
<keyword evidence="2" id="KW-0805">Transcription regulation</keyword>
<evidence type="ECO:0000313" key="9">
    <source>
        <dbReference type="Proteomes" id="UP001219525"/>
    </source>
</evidence>
<dbReference type="PANTHER" id="PTHR11380:SF5">
    <property type="entry name" value="TRANSCRIPTION INITIATION FACTOR TFIID SUBUNIT 13"/>
    <property type="match status" value="1"/>
</dbReference>
<accession>A0AAD6YFX3</accession>
<dbReference type="EMBL" id="JARJCW010000011">
    <property type="protein sequence ID" value="KAJ7219311.1"/>
    <property type="molecule type" value="Genomic_DNA"/>
</dbReference>
<dbReference type="AlphaFoldDB" id="A0AAD6YFX3"/>
<dbReference type="Proteomes" id="UP001219525">
    <property type="component" value="Unassembled WGS sequence"/>
</dbReference>
<dbReference type="GO" id="GO:0046982">
    <property type="term" value="F:protein heterodimerization activity"/>
    <property type="evidence" value="ECO:0007669"/>
    <property type="project" value="InterPro"/>
</dbReference>
<dbReference type="InterPro" id="IPR003195">
    <property type="entry name" value="TFIID_TAF13"/>
</dbReference>
<feature type="region of interest" description="Disordered" evidence="7">
    <location>
        <begin position="64"/>
        <end position="89"/>
    </location>
</feature>
<reference evidence="8" key="1">
    <citation type="submission" date="2023-03" db="EMBL/GenBank/DDBJ databases">
        <title>Massive genome expansion in bonnet fungi (Mycena s.s.) driven by repeated elements and novel gene families across ecological guilds.</title>
        <authorList>
            <consortium name="Lawrence Berkeley National Laboratory"/>
            <person name="Harder C.B."/>
            <person name="Miyauchi S."/>
            <person name="Viragh M."/>
            <person name="Kuo A."/>
            <person name="Thoen E."/>
            <person name="Andreopoulos B."/>
            <person name="Lu D."/>
            <person name="Skrede I."/>
            <person name="Drula E."/>
            <person name="Henrissat B."/>
            <person name="Morin E."/>
            <person name="Kohler A."/>
            <person name="Barry K."/>
            <person name="LaButti K."/>
            <person name="Morin E."/>
            <person name="Salamov A."/>
            <person name="Lipzen A."/>
            <person name="Mereny Z."/>
            <person name="Hegedus B."/>
            <person name="Baldrian P."/>
            <person name="Stursova M."/>
            <person name="Weitz H."/>
            <person name="Taylor A."/>
            <person name="Grigoriev I.V."/>
            <person name="Nagy L.G."/>
            <person name="Martin F."/>
            <person name="Kauserud H."/>
        </authorList>
    </citation>
    <scope>NUCLEOTIDE SEQUENCE</scope>
    <source>
        <strain evidence="8">9144</strain>
    </source>
</reference>
<keyword evidence="4" id="KW-0539">Nucleus</keyword>
<evidence type="ECO:0000256" key="7">
    <source>
        <dbReference type="SAM" id="MobiDB-lite"/>
    </source>
</evidence>
<comment type="subcellular location">
    <subcellularLocation>
        <location evidence="1">Nucleus</location>
    </subcellularLocation>
</comment>
<dbReference type="CDD" id="cd07978">
    <property type="entry name" value="HFD_TAF13"/>
    <property type="match status" value="1"/>
</dbReference>
<evidence type="ECO:0000256" key="6">
    <source>
        <dbReference type="ARBA" id="ARBA00040136"/>
    </source>
</evidence>
<keyword evidence="3" id="KW-0804">Transcription</keyword>
<evidence type="ECO:0000256" key="1">
    <source>
        <dbReference type="ARBA" id="ARBA00004123"/>
    </source>
</evidence>
<dbReference type="SUPFAM" id="SSF47113">
    <property type="entry name" value="Histone-fold"/>
    <property type="match status" value="1"/>
</dbReference>
<dbReference type="GO" id="GO:0051123">
    <property type="term" value="P:RNA polymerase II preinitiation complex assembly"/>
    <property type="evidence" value="ECO:0007669"/>
    <property type="project" value="TreeGrafter"/>
</dbReference>
<proteinExistence type="inferred from homology"/>
<evidence type="ECO:0000256" key="5">
    <source>
        <dbReference type="ARBA" id="ARBA00038392"/>
    </source>
</evidence>
<name>A0AAD6YFX3_9AGAR</name>
<evidence type="ECO:0000256" key="3">
    <source>
        <dbReference type="ARBA" id="ARBA00023163"/>
    </source>
</evidence>
<dbReference type="GO" id="GO:0005669">
    <property type="term" value="C:transcription factor TFIID complex"/>
    <property type="evidence" value="ECO:0007669"/>
    <property type="project" value="TreeGrafter"/>
</dbReference>
<evidence type="ECO:0000313" key="8">
    <source>
        <dbReference type="EMBL" id="KAJ7219311.1"/>
    </source>
</evidence>
<sequence length="217" mass="23345">MSQSHTPSTPTPASSTYPYIYQGTHTPYTPYSTGGYPPASSTGGYPPAGTYWNYSYYGSGSGTGAAQGKPNTGNAVAARTATPNPKPSTFSAYTPSQTVAAAATGGAGARSTRKQASVRGTFTKELKNLMYGFGDDRNPANDTVNVMEEMLIEYITDVCQTATSESKRVRLSIEDLRRALSRPADAKKLARLEELLFMQEDIKRARAQFEESDVNHA</sequence>
<evidence type="ECO:0000256" key="4">
    <source>
        <dbReference type="ARBA" id="ARBA00023242"/>
    </source>
</evidence>
<comment type="caution">
    <text evidence="8">The sequence shown here is derived from an EMBL/GenBank/DDBJ whole genome shotgun (WGS) entry which is preliminary data.</text>
</comment>
<protein>
    <recommendedName>
        <fullName evidence="6">Transcription initiation factor TFIID subunit 13</fullName>
    </recommendedName>
</protein>
<gene>
    <name evidence="8" type="ORF">GGX14DRAFT_591402</name>
</gene>
<comment type="similarity">
    <text evidence="5">Belongs to the TAF13 family.</text>
</comment>
<dbReference type="InterPro" id="IPR009072">
    <property type="entry name" value="Histone-fold"/>
</dbReference>
<keyword evidence="9" id="KW-1185">Reference proteome</keyword>
<dbReference type="PANTHER" id="PTHR11380">
    <property type="entry name" value="TRANSCRIPTION INITIATION FACTOR TFIID/SUPT3-RELATED"/>
    <property type="match status" value="1"/>
</dbReference>
<dbReference type="Gene3D" id="1.10.20.10">
    <property type="entry name" value="Histone, subunit A"/>
    <property type="match status" value="1"/>
</dbReference>
<organism evidence="8 9">
    <name type="scientific">Mycena pura</name>
    <dbReference type="NCBI Taxonomy" id="153505"/>
    <lineage>
        <taxon>Eukaryota</taxon>
        <taxon>Fungi</taxon>
        <taxon>Dikarya</taxon>
        <taxon>Basidiomycota</taxon>
        <taxon>Agaricomycotina</taxon>
        <taxon>Agaricomycetes</taxon>
        <taxon>Agaricomycetidae</taxon>
        <taxon>Agaricales</taxon>
        <taxon>Marasmiineae</taxon>
        <taxon>Mycenaceae</taxon>
        <taxon>Mycena</taxon>
    </lineage>
</organism>